<evidence type="ECO:0000313" key="5">
    <source>
        <dbReference type="Proteomes" id="UP000238296"/>
    </source>
</evidence>
<keyword evidence="1" id="KW-1133">Transmembrane helix</keyword>
<evidence type="ECO:0000313" key="2">
    <source>
        <dbReference type="EMBL" id="OHV06053.1"/>
    </source>
</evidence>
<evidence type="ECO:0000256" key="1">
    <source>
        <dbReference type="SAM" id="Phobius"/>
    </source>
</evidence>
<gene>
    <name evidence="2" type="ORF">BKN37_03620</name>
    <name evidence="3" type="ORF">C1Y40_05363</name>
</gene>
<protein>
    <recommendedName>
        <fullName evidence="6">DUF4190 domain-containing protein</fullName>
    </recommendedName>
</protein>
<dbReference type="Proteomes" id="UP000179734">
    <property type="component" value="Unassembled WGS sequence"/>
</dbReference>
<feature type="transmembrane region" description="Helical" evidence="1">
    <location>
        <begin position="74"/>
        <end position="96"/>
    </location>
</feature>
<evidence type="ECO:0000313" key="4">
    <source>
        <dbReference type="Proteomes" id="UP000179734"/>
    </source>
</evidence>
<dbReference type="Proteomes" id="UP000238296">
    <property type="component" value="Unassembled WGS sequence"/>
</dbReference>
<evidence type="ECO:0008006" key="6">
    <source>
        <dbReference type="Google" id="ProtNLM"/>
    </source>
</evidence>
<reference evidence="3" key="3">
    <citation type="submission" date="2018-01" db="EMBL/GenBank/DDBJ databases">
        <authorList>
            <person name="Gaut B.S."/>
            <person name="Morton B.R."/>
            <person name="Clegg M.T."/>
            <person name="Duvall M.R."/>
        </authorList>
    </citation>
    <scope>NUCLEOTIDE SEQUENCE</scope>
    <source>
        <strain evidence="3">ATCC BAA-2683</strain>
    </source>
</reference>
<name>A0A1S1NSJ9_9MYCO</name>
<dbReference type="EMBL" id="MLQM01000009">
    <property type="protein sequence ID" value="OHV06053.1"/>
    <property type="molecule type" value="Genomic_DNA"/>
</dbReference>
<comment type="caution">
    <text evidence="2">The sequence shown here is derived from an EMBL/GenBank/DDBJ whole genome shotgun (WGS) entry which is preliminary data.</text>
</comment>
<proteinExistence type="predicted"/>
<reference evidence="3 5" key="2">
    <citation type="journal article" date="2017" name="Int. J. Syst. Evol. Microbiol.">
        <title>Mycobacterium talmoniae sp. nov., a slowly growing mycobacterium isolated from human respiratory samples.</title>
        <authorList>
            <person name="Davidson R.M."/>
            <person name="DeGroote M.A."/>
            <person name="Marola J.L."/>
            <person name="Buss S."/>
            <person name="Jones V."/>
            <person name="McNeil M.R."/>
            <person name="Freifeld A.G."/>
            <person name="Elaine Epperson L."/>
            <person name="Hasan N.A."/>
            <person name="Jackson M."/>
            <person name="Iwen P.C."/>
            <person name="Salfinger M."/>
            <person name="Strong M."/>
        </authorList>
    </citation>
    <scope>NUCLEOTIDE SEQUENCE [LARGE SCALE GENOMIC DNA]</scope>
    <source>
        <strain evidence="3 5">ATCC BAA-2683</strain>
    </source>
</reference>
<keyword evidence="1" id="KW-0812">Transmembrane</keyword>
<feature type="transmembrane region" description="Helical" evidence="1">
    <location>
        <begin position="52"/>
        <end position="69"/>
    </location>
</feature>
<organism evidence="2 4">
    <name type="scientific">Mycobacterium talmoniae</name>
    <dbReference type="NCBI Taxonomy" id="1858794"/>
    <lineage>
        <taxon>Bacteria</taxon>
        <taxon>Bacillati</taxon>
        <taxon>Actinomycetota</taxon>
        <taxon>Actinomycetes</taxon>
        <taxon>Mycobacteriales</taxon>
        <taxon>Mycobacteriaceae</taxon>
        <taxon>Mycobacterium</taxon>
    </lineage>
</organism>
<evidence type="ECO:0000313" key="3">
    <source>
        <dbReference type="EMBL" id="PQM44475.1"/>
    </source>
</evidence>
<dbReference type="AlphaFoldDB" id="A0A1S1NSJ9"/>
<dbReference type="EMBL" id="PPEA01000792">
    <property type="protein sequence ID" value="PQM44475.1"/>
    <property type="molecule type" value="Genomic_DNA"/>
</dbReference>
<reference evidence="2 4" key="1">
    <citation type="submission" date="2016-10" db="EMBL/GenBank/DDBJ databases">
        <title>Genome sequence of Mycobacterium talmonii.</title>
        <authorList>
            <person name="Greninger A.L."/>
            <person name="Elliott B."/>
            <person name="Vasireddy S."/>
            <person name="Vasireddy R."/>
        </authorList>
    </citation>
    <scope>NUCLEOTIDE SEQUENCE [LARGE SCALE GENOMIC DNA]</scope>
    <source>
        <strain evidence="2">MO-5499</strain>
        <strain evidence="4">NE-TNMC-100812</strain>
    </source>
</reference>
<keyword evidence="1" id="KW-0472">Membrane</keyword>
<dbReference type="RefSeq" id="WP_071021607.1">
    <property type="nucleotide sequence ID" value="NZ_MLQM01000009.1"/>
</dbReference>
<feature type="transmembrane region" description="Helical" evidence="1">
    <location>
        <begin position="29"/>
        <end position="46"/>
    </location>
</feature>
<accession>A0A1S1NSJ9</accession>
<sequence length="226" mass="23478">MGPVIHDYPYCDDELAEPPLRRPKSWRRGWTALSLLCGLGAAALALLPVGPVGAVIGGAGIAAGALALLRGGRVFAVTGTVISSLAVAVTLLMTIAELPGPGNPAHAPPAAVSTNVEKVLADELTVEFGSFTSNSLWPEVGVTLTNKLDVVRQCKIEVGAFDGPRAQLNSARVNQESSPYDGVVLDAHATAEATAEFMVGYDDRAAQSYQSAAFRVISVACGPFDY</sequence>
<keyword evidence="4" id="KW-1185">Reference proteome</keyword>